<dbReference type="Gene3D" id="2.60.40.60">
    <property type="entry name" value="Cadherins"/>
    <property type="match status" value="7"/>
</dbReference>
<keyword evidence="15" id="KW-1185">Reference proteome</keyword>
<dbReference type="InterPro" id="IPR039808">
    <property type="entry name" value="Cadherin"/>
</dbReference>
<reference evidence="14" key="2">
    <citation type="submission" date="2020-05" db="UniProtKB">
        <authorList>
            <consortium name="EnsemblMetazoa"/>
        </authorList>
    </citation>
    <scope>IDENTIFICATION</scope>
    <source>
        <strain evidence="14">WRAIR2</strain>
    </source>
</reference>
<organism evidence="14 15">
    <name type="scientific">Anopheles dirus</name>
    <dbReference type="NCBI Taxonomy" id="7168"/>
    <lineage>
        <taxon>Eukaryota</taxon>
        <taxon>Metazoa</taxon>
        <taxon>Ecdysozoa</taxon>
        <taxon>Arthropoda</taxon>
        <taxon>Hexapoda</taxon>
        <taxon>Insecta</taxon>
        <taxon>Pterygota</taxon>
        <taxon>Neoptera</taxon>
        <taxon>Endopterygota</taxon>
        <taxon>Diptera</taxon>
        <taxon>Nematocera</taxon>
        <taxon>Culicoidea</taxon>
        <taxon>Culicidae</taxon>
        <taxon>Anophelinae</taxon>
        <taxon>Anopheles</taxon>
    </lineage>
</organism>
<keyword evidence="8" id="KW-1133">Transmembrane helix</keyword>
<dbReference type="InterPro" id="IPR002126">
    <property type="entry name" value="Cadherin-like_dom"/>
</dbReference>
<dbReference type="InterPro" id="IPR056370">
    <property type="entry name" value="Shg-like_Ig-like"/>
</dbReference>
<evidence type="ECO:0000313" key="15">
    <source>
        <dbReference type="Proteomes" id="UP000075884"/>
    </source>
</evidence>
<dbReference type="GO" id="GO:0008104">
    <property type="term" value="P:intracellular protein localization"/>
    <property type="evidence" value="ECO:0007669"/>
    <property type="project" value="UniProtKB-ARBA"/>
</dbReference>
<dbReference type="GO" id="GO:0016339">
    <property type="term" value="P:calcium-dependent cell-cell adhesion via plasma membrane cell adhesion molecules"/>
    <property type="evidence" value="ECO:0007669"/>
    <property type="project" value="TreeGrafter"/>
</dbReference>
<keyword evidence="6 12" id="KW-0106">Calcium</keyword>
<dbReference type="GO" id="GO:0045296">
    <property type="term" value="F:cadherin binding"/>
    <property type="evidence" value="ECO:0007669"/>
    <property type="project" value="TreeGrafter"/>
</dbReference>
<protein>
    <recommendedName>
        <fullName evidence="13">Cadherin domain-containing protein</fullName>
    </recommendedName>
</protein>
<dbReference type="GO" id="GO:0048589">
    <property type="term" value="P:developmental growth"/>
    <property type="evidence" value="ECO:0007669"/>
    <property type="project" value="UniProtKB-ARBA"/>
</dbReference>
<evidence type="ECO:0000256" key="6">
    <source>
        <dbReference type="ARBA" id="ARBA00022837"/>
    </source>
</evidence>
<dbReference type="GO" id="GO:0048565">
    <property type="term" value="P:digestive tract development"/>
    <property type="evidence" value="ECO:0007669"/>
    <property type="project" value="UniProtKB-ARBA"/>
</dbReference>
<dbReference type="EnsemblMetazoa" id="ADIR007959-RA">
    <property type="protein sequence ID" value="ADIR007959-PA"/>
    <property type="gene ID" value="ADIR007959"/>
</dbReference>
<keyword evidence="5" id="KW-0677">Repeat</keyword>
<dbReference type="GO" id="GO:0007043">
    <property type="term" value="P:cell-cell junction assembly"/>
    <property type="evidence" value="ECO:0007669"/>
    <property type="project" value="TreeGrafter"/>
</dbReference>
<feature type="domain" description="Cadherin" evidence="13">
    <location>
        <begin position="386"/>
        <end position="477"/>
    </location>
</feature>
<evidence type="ECO:0000256" key="4">
    <source>
        <dbReference type="ARBA" id="ARBA00022729"/>
    </source>
</evidence>
<dbReference type="AlphaFoldDB" id="A0A182NJX9"/>
<keyword evidence="10" id="KW-1015">Disulfide bond</keyword>
<dbReference type="GO" id="GO:0035239">
    <property type="term" value="P:tube morphogenesis"/>
    <property type="evidence" value="ECO:0007669"/>
    <property type="project" value="UniProtKB-ARBA"/>
</dbReference>
<dbReference type="GO" id="GO:0001736">
    <property type="term" value="P:establishment of planar polarity"/>
    <property type="evidence" value="ECO:0007669"/>
    <property type="project" value="UniProtKB-ARBA"/>
</dbReference>
<dbReference type="GO" id="GO:0007424">
    <property type="term" value="P:open tracheal system development"/>
    <property type="evidence" value="ECO:0007669"/>
    <property type="project" value="UniProtKB-ARBA"/>
</dbReference>
<dbReference type="FunFam" id="2.60.40.60:FF:000298">
    <property type="entry name" value="DE-cadherin"/>
    <property type="match status" value="1"/>
</dbReference>
<evidence type="ECO:0000313" key="14">
    <source>
        <dbReference type="EnsemblMetazoa" id="ADIR007959-PA"/>
    </source>
</evidence>
<name>A0A182NJX9_9DIPT</name>
<dbReference type="CDD" id="cd11304">
    <property type="entry name" value="Cadherin_repeat"/>
    <property type="match status" value="6"/>
</dbReference>
<feature type="domain" description="Cadherin" evidence="13">
    <location>
        <begin position="2"/>
        <end position="81"/>
    </location>
</feature>
<dbReference type="SUPFAM" id="SSF49313">
    <property type="entry name" value="Cadherin-like"/>
    <property type="match status" value="8"/>
</dbReference>
<comment type="subcellular location">
    <subcellularLocation>
        <location evidence="1">Cell membrane</location>
        <topology evidence="1">Single-pass type I membrane protein</topology>
    </subcellularLocation>
</comment>
<dbReference type="PROSITE" id="PS50268">
    <property type="entry name" value="CADHERIN_2"/>
    <property type="match status" value="6"/>
</dbReference>
<dbReference type="Pfam" id="PF24811">
    <property type="entry name" value="Ig_Shg"/>
    <property type="match status" value="1"/>
</dbReference>
<evidence type="ECO:0000256" key="12">
    <source>
        <dbReference type="PROSITE-ProRule" id="PRU00043"/>
    </source>
</evidence>
<dbReference type="Proteomes" id="UP000075884">
    <property type="component" value="Unassembled WGS sequence"/>
</dbReference>
<accession>A0A182NJX9</accession>
<dbReference type="GO" id="GO:0007163">
    <property type="term" value="P:establishment or maintenance of cell polarity"/>
    <property type="evidence" value="ECO:0007669"/>
    <property type="project" value="UniProtKB-ARBA"/>
</dbReference>
<dbReference type="FunFam" id="2.60.40.60:FF:000032">
    <property type="entry name" value="FAT atypical cadherin 1"/>
    <property type="match status" value="1"/>
</dbReference>
<dbReference type="GO" id="GO:0005509">
    <property type="term" value="F:calcium ion binding"/>
    <property type="evidence" value="ECO:0007669"/>
    <property type="project" value="UniProtKB-UniRule"/>
</dbReference>
<feature type="domain" description="Cadherin" evidence="13">
    <location>
        <begin position="596"/>
        <end position="686"/>
    </location>
</feature>
<evidence type="ECO:0000256" key="1">
    <source>
        <dbReference type="ARBA" id="ARBA00004251"/>
    </source>
</evidence>
<sequence length="971" mass="109962">MDPQQTIEYSFVTAPGERVPFRIDKDTGEITTAQIFDRDEPIGEKEFHLIVRATDNGRPRLSDVCSFKVTIVDINDNPPVFDRVHYEVTVTEDMEANLRVGTISATDIDDGDNSIIKYEIVERNPDSAYFKINENNGQLTLTKPVDRESGQDYSFRVPGAPIKLNETFNNYTESLADFETESNIPEKPEVIFELMQGRSEQTNSKNTFLLEQINNTASVKLAKTLDYEMVTEYMLTVCVRNSHNLIAQTVLKIKIMDENDNIPVFTEVAMASIYENEPPGTPVIQVHAYDLDGTPANNIVSYRFADENQQFFHIDNQTGNITSLVQFDREVTDSYHLKVIAEDNSPSALRTNGKPNNISKQFIIKILDKNDHQPKFVQEHFVAENVPEDATLNTVVIEVKALDQDTTSRITYRIIEGNVGNAFKIDENTGRISVNSRLDYETIREYVLAVQADDGIFQDHATVSIVIGNANDNPPRFIDLYNVTIYKETTPADCIMTFQAYDPDIGNRDEPQLIRYSFVEEQEHLYEIDDAGCLRLRKALDHDPPQGSKSWKIMITATDEDGVGLKTTATINIFLEDINDNAPRLSNAMPNSPGLIVRLTADDVDEAQHGPPFHFSIDPNAPYEIKERFEVRGDKLYALVEFDREEQKEYRVPIRISESGDEPMSDVSILQLVISTDNDNEMRPGESRIFVYNYKGESPSTEVGRVYVDDRDGWDLPDKTFLWDEATRHQSVDFFDLNRDTGMITMLQGTRGGDYELNFRVIKQSSLFARHSVTARVTVTVKEIPEEAVDRSGSIRFHNVTAEEFVSRTPGQLTTPKDRLQTSIANTLNVSRDNVDVFTVLKRDNVNGTFLDVRFSAHGSPYYAPEKLNGMMGYRLRQLEEDVGLSVLMVGIDECIEEGRNCELSCKNTLYKSNVPIAVYTNTSSFVGVNAFVQADFLHTSKNDWLGRLGSGWFSLSHGDEREQGDYDEDE</sequence>
<evidence type="ECO:0000256" key="7">
    <source>
        <dbReference type="ARBA" id="ARBA00022889"/>
    </source>
</evidence>
<evidence type="ECO:0000256" key="5">
    <source>
        <dbReference type="ARBA" id="ARBA00022737"/>
    </source>
</evidence>
<dbReference type="InterPro" id="IPR015919">
    <property type="entry name" value="Cadherin-like_sf"/>
</dbReference>
<proteinExistence type="predicted"/>
<dbReference type="GO" id="GO:0098858">
    <property type="term" value="C:actin-based cell projection"/>
    <property type="evidence" value="ECO:0007669"/>
    <property type="project" value="UniProtKB-ARBA"/>
</dbReference>
<dbReference type="PROSITE" id="PS00232">
    <property type="entry name" value="CADHERIN_1"/>
    <property type="match status" value="4"/>
</dbReference>
<dbReference type="SMART" id="SM00112">
    <property type="entry name" value="CA"/>
    <property type="match status" value="7"/>
</dbReference>
<evidence type="ECO:0000256" key="11">
    <source>
        <dbReference type="ARBA" id="ARBA00023180"/>
    </source>
</evidence>
<dbReference type="PRINTS" id="PR00205">
    <property type="entry name" value="CADHERIN"/>
</dbReference>
<dbReference type="InterPro" id="IPR020894">
    <property type="entry name" value="Cadherin_CS"/>
</dbReference>
<keyword evidence="4" id="KW-0732">Signal</keyword>
<dbReference type="GO" id="GO:0007156">
    <property type="term" value="P:homophilic cell adhesion via plasma membrane adhesion molecules"/>
    <property type="evidence" value="ECO:0007669"/>
    <property type="project" value="InterPro"/>
</dbReference>
<dbReference type="GO" id="GO:0005912">
    <property type="term" value="C:adherens junction"/>
    <property type="evidence" value="ECO:0007669"/>
    <property type="project" value="TreeGrafter"/>
</dbReference>
<dbReference type="STRING" id="7168.A0A182NJX9"/>
<keyword evidence="11" id="KW-0325">Glycoprotein</keyword>
<evidence type="ECO:0000256" key="10">
    <source>
        <dbReference type="ARBA" id="ARBA00023157"/>
    </source>
</evidence>
<feature type="domain" description="Cadherin" evidence="13">
    <location>
        <begin position="265"/>
        <end position="376"/>
    </location>
</feature>
<dbReference type="FunFam" id="2.60.40.60:FF:000272">
    <property type="entry name" value="DE cadherin-like protein"/>
    <property type="match status" value="1"/>
</dbReference>
<evidence type="ECO:0000256" key="3">
    <source>
        <dbReference type="ARBA" id="ARBA00022692"/>
    </source>
</evidence>
<keyword evidence="9" id="KW-0472">Membrane</keyword>
<dbReference type="GO" id="GO:0044331">
    <property type="term" value="P:cell-cell adhesion mediated by cadherin"/>
    <property type="evidence" value="ECO:0007669"/>
    <property type="project" value="TreeGrafter"/>
</dbReference>
<dbReference type="FunFam" id="2.60.40.60:FF:000058">
    <property type="entry name" value="FAT atypical cadherin 3"/>
    <property type="match status" value="1"/>
</dbReference>
<dbReference type="VEuPathDB" id="VectorBase:ADIR007959"/>
<keyword evidence="2" id="KW-0245">EGF-like domain</keyword>
<dbReference type="GO" id="GO:0034332">
    <property type="term" value="P:adherens junction organization"/>
    <property type="evidence" value="ECO:0007669"/>
    <property type="project" value="TreeGrafter"/>
</dbReference>
<dbReference type="GO" id="GO:0000902">
    <property type="term" value="P:cell morphogenesis"/>
    <property type="evidence" value="ECO:0007669"/>
    <property type="project" value="TreeGrafter"/>
</dbReference>
<dbReference type="PANTHER" id="PTHR24027:SF422">
    <property type="entry name" value="CADHERIN DOMAIN-CONTAINING PROTEIN"/>
    <property type="match status" value="1"/>
</dbReference>
<feature type="domain" description="Cadherin" evidence="13">
    <location>
        <begin position="477"/>
        <end position="585"/>
    </location>
</feature>
<dbReference type="GO" id="GO:0008013">
    <property type="term" value="F:beta-catenin binding"/>
    <property type="evidence" value="ECO:0007669"/>
    <property type="project" value="TreeGrafter"/>
</dbReference>
<feature type="domain" description="Cadherin" evidence="13">
    <location>
        <begin position="82"/>
        <end position="265"/>
    </location>
</feature>
<evidence type="ECO:0000259" key="13">
    <source>
        <dbReference type="PROSITE" id="PS50268"/>
    </source>
</evidence>
<reference evidence="15" key="1">
    <citation type="submission" date="2013-03" db="EMBL/GenBank/DDBJ databases">
        <title>The Genome Sequence of Anopheles dirus WRAIR2.</title>
        <authorList>
            <consortium name="The Broad Institute Genomics Platform"/>
            <person name="Neafsey D.E."/>
            <person name="Walton C."/>
            <person name="Walker B."/>
            <person name="Young S.K."/>
            <person name="Zeng Q."/>
            <person name="Gargeya S."/>
            <person name="Fitzgerald M."/>
            <person name="Haas B."/>
            <person name="Abouelleil A."/>
            <person name="Allen A.W."/>
            <person name="Alvarado L."/>
            <person name="Arachchi H.M."/>
            <person name="Berlin A.M."/>
            <person name="Chapman S.B."/>
            <person name="Gainer-Dewar J."/>
            <person name="Goldberg J."/>
            <person name="Griggs A."/>
            <person name="Gujja S."/>
            <person name="Hansen M."/>
            <person name="Howarth C."/>
            <person name="Imamovic A."/>
            <person name="Ireland A."/>
            <person name="Larimer J."/>
            <person name="McCowan C."/>
            <person name="Murphy C."/>
            <person name="Pearson M."/>
            <person name="Poon T.W."/>
            <person name="Priest M."/>
            <person name="Roberts A."/>
            <person name="Saif S."/>
            <person name="Shea T."/>
            <person name="Sisk P."/>
            <person name="Sykes S."/>
            <person name="Wortman J."/>
            <person name="Nusbaum C."/>
            <person name="Birren B."/>
        </authorList>
    </citation>
    <scope>NUCLEOTIDE SEQUENCE [LARGE SCALE GENOMIC DNA]</scope>
    <source>
        <strain evidence="15">WRAIR2</strain>
    </source>
</reference>
<dbReference type="GO" id="GO:0007297">
    <property type="term" value="P:follicle cell of egg chamber migration"/>
    <property type="evidence" value="ECO:0007669"/>
    <property type="project" value="UniProtKB-ARBA"/>
</dbReference>
<dbReference type="PANTHER" id="PTHR24027">
    <property type="entry name" value="CADHERIN-23"/>
    <property type="match status" value="1"/>
</dbReference>
<evidence type="ECO:0000256" key="9">
    <source>
        <dbReference type="ARBA" id="ARBA00023136"/>
    </source>
</evidence>
<keyword evidence="7" id="KW-0130">Cell adhesion</keyword>
<dbReference type="GO" id="GO:0007431">
    <property type="term" value="P:salivary gland development"/>
    <property type="evidence" value="ECO:0007669"/>
    <property type="project" value="UniProtKB-ARBA"/>
</dbReference>
<evidence type="ECO:0000256" key="2">
    <source>
        <dbReference type="ARBA" id="ARBA00022536"/>
    </source>
</evidence>
<evidence type="ECO:0000256" key="8">
    <source>
        <dbReference type="ARBA" id="ARBA00022989"/>
    </source>
</evidence>
<dbReference type="Pfam" id="PF00028">
    <property type="entry name" value="Cadherin"/>
    <property type="match status" value="4"/>
</dbReference>
<keyword evidence="3" id="KW-0812">Transmembrane</keyword>
<dbReference type="GO" id="GO:0016342">
    <property type="term" value="C:catenin complex"/>
    <property type="evidence" value="ECO:0007669"/>
    <property type="project" value="TreeGrafter"/>
</dbReference>
<dbReference type="FunFam" id="2.60.40.60:FF:000280">
    <property type="entry name" value="AGAP007203-PA-like protein"/>
    <property type="match status" value="1"/>
</dbReference>